<evidence type="ECO:0000313" key="8">
    <source>
        <dbReference type="EMBL" id="MCY1010892.1"/>
    </source>
</evidence>
<dbReference type="GO" id="GO:0016491">
    <property type="term" value="F:oxidoreductase activity"/>
    <property type="evidence" value="ECO:0007669"/>
    <property type="project" value="InterPro"/>
</dbReference>
<protein>
    <submittedName>
        <fullName evidence="8">Formate dehydrogenase subunit gamma</fullName>
    </submittedName>
</protein>
<evidence type="ECO:0000313" key="9">
    <source>
        <dbReference type="Proteomes" id="UP001150924"/>
    </source>
</evidence>
<comment type="cofactor">
    <cofactor evidence="7">
        <name>[2Fe-2S] cluster</name>
        <dbReference type="ChEBI" id="CHEBI:190135"/>
    </cofactor>
    <text evidence="7">Binds 1 [2Fe-2S] cluster.</text>
</comment>
<dbReference type="Pfam" id="PF01257">
    <property type="entry name" value="2Fe-2S_thioredx"/>
    <property type="match status" value="1"/>
</dbReference>
<dbReference type="SUPFAM" id="SSF52833">
    <property type="entry name" value="Thioredoxin-like"/>
    <property type="match status" value="1"/>
</dbReference>
<keyword evidence="9" id="KW-1185">Reference proteome</keyword>
<dbReference type="Proteomes" id="UP001150924">
    <property type="component" value="Unassembled WGS sequence"/>
</dbReference>
<dbReference type="NCBIfam" id="NF004638">
    <property type="entry name" value="PRK05988.1"/>
    <property type="match status" value="1"/>
</dbReference>
<dbReference type="RefSeq" id="WP_267774027.1">
    <property type="nucleotide sequence ID" value="NZ_CP185339.1"/>
</dbReference>
<feature type="binding site" evidence="7">
    <location>
        <position position="81"/>
    </location>
    <ligand>
        <name>[2Fe-2S] cluster</name>
        <dbReference type="ChEBI" id="CHEBI:190135"/>
    </ligand>
</feature>
<gene>
    <name evidence="8" type="ORF">OV079_36075</name>
</gene>
<accession>A0A9X3EV54</accession>
<comment type="cofactor">
    <cofactor evidence="6">
        <name>[2Fe-2S] cluster</name>
        <dbReference type="ChEBI" id="CHEBI:190135"/>
    </cofactor>
</comment>
<evidence type="ECO:0000256" key="2">
    <source>
        <dbReference type="ARBA" id="ARBA00022714"/>
    </source>
</evidence>
<proteinExistence type="inferred from homology"/>
<dbReference type="InterPro" id="IPR041921">
    <property type="entry name" value="NuoE_N"/>
</dbReference>
<dbReference type="PIRSF" id="PIRSF000216">
    <property type="entry name" value="NADH_DH_24kDa"/>
    <property type="match status" value="1"/>
</dbReference>
<feature type="binding site" evidence="7">
    <location>
        <position position="76"/>
    </location>
    <ligand>
        <name>[2Fe-2S] cluster</name>
        <dbReference type="ChEBI" id="CHEBI:190135"/>
    </ligand>
</feature>
<comment type="similarity">
    <text evidence="1">Belongs to the complex I 24 kDa subunit family.</text>
</comment>
<dbReference type="PANTHER" id="PTHR43342">
    <property type="entry name" value="NADH-QUINONE OXIDOREDUCTASE, E SUBUNIT"/>
    <property type="match status" value="1"/>
</dbReference>
<reference evidence="8" key="1">
    <citation type="submission" date="2022-11" db="EMBL/GenBank/DDBJ databases">
        <title>Minimal conservation of predation-associated metabolite biosynthetic gene clusters underscores biosynthetic potential of Myxococcota including descriptions for ten novel species: Archangium lansinium sp. nov., Myxococcus landrumus sp. nov., Nannocystis bai.</title>
        <authorList>
            <person name="Ahearne A."/>
            <person name="Stevens C."/>
            <person name="Phillips K."/>
        </authorList>
    </citation>
    <scope>NUCLEOTIDE SEQUENCE</scope>
    <source>
        <strain evidence="8">Na p29</strain>
    </source>
</reference>
<evidence type="ECO:0000256" key="6">
    <source>
        <dbReference type="ARBA" id="ARBA00034078"/>
    </source>
</evidence>
<dbReference type="InterPro" id="IPR002023">
    <property type="entry name" value="NuoE-like"/>
</dbReference>
<feature type="binding site" evidence="7">
    <location>
        <position position="121"/>
    </location>
    <ligand>
        <name>[2Fe-2S] cluster</name>
        <dbReference type="ChEBI" id="CHEBI:190135"/>
    </ligand>
</feature>
<name>A0A9X3EV54_9BACT</name>
<sequence length="157" mass="16438">MSSDAIDQALAQSGHLPGGLLQVLHGIADRLGHIPPEAIGRVAAALNLSRAEVHGVVSFYHDFRSEPPGRHVLKLCRAEACQAMGSEALAGALERRLGCKFGETSPGGAVTLEPVYCLGNCAAAPSLLLDGQLRGRLTGERLDRLVDALVAPAEERA</sequence>
<dbReference type="GO" id="GO:0046872">
    <property type="term" value="F:metal ion binding"/>
    <property type="evidence" value="ECO:0007669"/>
    <property type="project" value="UniProtKB-KW"/>
</dbReference>
<feature type="binding site" evidence="7">
    <location>
        <position position="117"/>
    </location>
    <ligand>
        <name>[2Fe-2S] cluster</name>
        <dbReference type="ChEBI" id="CHEBI:190135"/>
    </ligand>
</feature>
<dbReference type="Gene3D" id="1.10.10.1590">
    <property type="entry name" value="NADH-quinone oxidoreductase subunit E"/>
    <property type="match status" value="1"/>
</dbReference>
<keyword evidence="4 7" id="KW-0408">Iron</keyword>
<keyword evidence="2 7" id="KW-0001">2Fe-2S</keyword>
<dbReference type="EMBL" id="JAPNKE010000002">
    <property type="protein sequence ID" value="MCY1010892.1"/>
    <property type="molecule type" value="Genomic_DNA"/>
</dbReference>
<evidence type="ECO:0000256" key="3">
    <source>
        <dbReference type="ARBA" id="ARBA00022723"/>
    </source>
</evidence>
<dbReference type="Gene3D" id="3.40.30.10">
    <property type="entry name" value="Glutaredoxin"/>
    <property type="match status" value="1"/>
</dbReference>
<evidence type="ECO:0000256" key="4">
    <source>
        <dbReference type="ARBA" id="ARBA00023004"/>
    </source>
</evidence>
<dbReference type="GO" id="GO:0051537">
    <property type="term" value="F:2 iron, 2 sulfur cluster binding"/>
    <property type="evidence" value="ECO:0007669"/>
    <property type="project" value="UniProtKB-KW"/>
</dbReference>
<dbReference type="InterPro" id="IPR036249">
    <property type="entry name" value="Thioredoxin-like_sf"/>
</dbReference>
<evidence type="ECO:0000256" key="7">
    <source>
        <dbReference type="PIRSR" id="PIRSR000216-1"/>
    </source>
</evidence>
<dbReference type="PANTHER" id="PTHR43342:SF2">
    <property type="entry name" value="POTENTIAL NAD-REDUCING HYDROGENASE SUBUNIT"/>
    <property type="match status" value="1"/>
</dbReference>
<comment type="caution">
    <text evidence="8">The sequence shown here is derived from an EMBL/GenBank/DDBJ whole genome shotgun (WGS) entry which is preliminary data.</text>
</comment>
<keyword evidence="3 7" id="KW-0479">Metal-binding</keyword>
<keyword evidence="5 7" id="KW-0411">Iron-sulfur</keyword>
<dbReference type="InterPro" id="IPR028431">
    <property type="entry name" value="NADP_DH_HndA-like"/>
</dbReference>
<evidence type="ECO:0000256" key="1">
    <source>
        <dbReference type="ARBA" id="ARBA00010643"/>
    </source>
</evidence>
<dbReference type="AlphaFoldDB" id="A0A9X3EV54"/>
<organism evidence="8 9">
    <name type="scientific">Nannocystis pusilla</name>
    <dbReference type="NCBI Taxonomy" id="889268"/>
    <lineage>
        <taxon>Bacteria</taxon>
        <taxon>Pseudomonadati</taxon>
        <taxon>Myxococcota</taxon>
        <taxon>Polyangia</taxon>
        <taxon>Nannocystales</taxon>
        <taxon>Nannocystaceae</taxon>
        <taxon>Nannocystis</taxon>
    </lineage>
</organism>
<dbReference type="CDD" id="cd03081">
    <property type="entry name" value="TRX_Fd_NuoE_FDH_gamma"/>
    <property type="match status" value="1"/>
</dbReference>
<evidence type="ECO:0000256" key="5">
    <source>
        <dbReference type="ARBA" id="ARBA00023014"/>
    </source>
</evidence>
<dbReference type="PROSITE" id="PS01099">
    <property type="entry name" value="COMPLEX1_24K"/>
    <property type="match status" value="1"/>
</dbReference>